<keyword evidence="3" id="KW-1185">Reference proteome</keyword>
<protein>
    <submittedName>
        <fullName evidence="2">TIR-like protein DUF1863</fullName>
    </submittedName>
</protein>
<dbReference type="Proteomes" id="UP000256661">
    <property type="component" value="Unassembled WGS sequence"/>
</dbReference>
<gene>
    <name evidence="2" type="ORF">DFJ69_2092</name>
</gene>
<dbReference type="EMBL" id="QTTT01000001">
    <property type="protein sequence ID" value="REE96652.1"/>
    <property type="molecule type" value="Genomic_DNA"/>
</dbReference>
<dbReference type="InterPro" id="IPR015032">
    <property type="entry name" value="ThsB__TIR-like_domain"/>
</dbReference>
<reference evidence="2 3" key="1">
    <citation type="submission" date="2018-08" db="EMBL/GenBank/DDBJ databases">
        <title>Sequencing the genomes of 1000 actinobacteria strains.</title>
        <authorList>
            <person name="Klenk H.-P."/>
        </authorList>
    </citation>
    <scope>NUCLEOTIDE SEQUENCE [LARGE SCALE GENOMIC DNA]</scope>
    <source>
        <strain evidence="2 3">DSM 43927</strain>
    </source>
</reference>
<evidence type="ECO:0000313" key="3">
    <source>
        <dbReference type="Proteomes" id="UP000256661"/>
    </source>
</evidence>
<dbReference type="OrthoDB" id="9811746at2"/>
<sequence length="164" mass="18528">MAYRAFFSFHYAVDGWRAAKVRNMGVVEGSQPVSDNDWESVKRGGDAAIQRWIDAQMKGRSCTILLIGPQTANRKWINYEIIKSWNDRKGLVGIYIHNLTNQNNEVASKGANPFDCITLNDGRKLSALVRAYNPPYLSSANVYADIKDNMEALVEEAVANRRRM</sequence>
<feature type="domain" description="Thoeris protein ThsB TIR-like" evidence="1">
    <location>
        <begin position="6"/>
        <end position="100"/>
    </location>
</feature>
<dbReference type="RefSeq" id="WP_116022264.1">
    <property type="nucleotide sequence ID" value="NZ_QTTT01000001.1"/>
</dbReference>
<proteinExistence type="predicted"/>
<evidence type="ECO:0000313" key="2">
    <source>
        <dbReference type="EMBL" id="REE96652.1"/>
    </source>
</evidence>
<organism evidence="2 3">
    <name type="scientific">Thermomonospora umbrina</name>
    <dbReference type="NCBI Taxonomy" id="111806"/>
    <lineage>
        <taxon>Bacteria</taxon>
        <taxon>Bacillati</taxon>
        <taxon>Actinomycetota</taxon>
        <taxon>Actinomycetes</taxon>
        <taxon>Streptosporangiales</taxon>
        <taxon>Thermomonosporaceae</taxon>
        <taxon>Thermomonospora</taxon>
    </lineage>
</organism>
<comment type="caution">
    <text evidence="2">The sequence shown here is derived from an EMBL/GenBank/DDBJ whole genome shotgun (WGS) entry which is preliminary data.</text>
</comment>
<name>A0A3D9SL45_9ACTN</name>
<dbReference type="SUPFAM" id="SSF52206">
    <property type="entry name" value="Hypothetical protein MTH538"/>
    <property type="match status" value="1"/>
</dbReference>
<dbReference type="Pfam" id="PF08937">
    <property type="entry name" value="ThsB_TIR"/>
    <property type="match status" value="1"/>
</dbReference>
<dbReference type="Gene3D" id="3.40.50.9200">
    <property type="entry name" value="Hypothetical protein MTH538"/>
    <property type="match status" value="1"/>
</dbReference>
<accession>A0A3D9SL45</accession>
<evidence type="ECO:0000259" key="1">
    <source>
        <dbReference type="Pfam" id="PF08937"/>
    </source>
</evidence>
<dbReference type="AlphaFoldDB" id="A0A3D9SL45"/>
<dbReference type="InterPro" id="IPR036490">
    <property type="entry name" value="ThsB_TIR-like_sf"/>
</dbReference>